<proteinExistence type="predicted"/>
<reference evidence="3" key="3">
    <citation type="submission" date="2018-08" db="UniProtKB">
        <authorList>
            <consortium name="EnsemblPlants"/>
        </authorList>
    </citation>
    <scope>IDENTIFICATION</scope>
    <source>
        <strain evidence="3">cv. Bd21</strain>
    </source>
</reference>
<evidence type="ECO:0000313" key="4">
    <source>
        <dbReference type="Proteomes" id="UP000008810"/>
    </source>
</evidence>
<dbReference type="Proteomes" id="UP000008810">
    <property type="component" value="Chromosome 3"/>
</dbReference>
<reference evidence="2" key="2">
    <citation type="submission" date="2017-06" db="EMBL/GenBank/DDBJ databases">
        <title>WGS assembly of Brachypodium distachyon.</title>
        <authorList>
            <consortium name="The International Brachypodium Initiative"/>
            <person name="Lucas S."/>
            <person name="Harmon-Smith M."/>
            <person name="Lail K."/>
            <person name="Tice H."/>
            <person name="Grimwood J."/>
            <person name="Bruce D."/>
            <person name="Barry K."/>
            <person name="Shu S."/>
            <person name="Lindquist E."/>
            <person name="Wang M."/>
            <person name="Pitluck S."/>
            <person name="Vogel J.P."/>
            <person name="Garvin D.F."/>
            <person name="Mockler T.C."/>
            <person name="Schmutz J."/>
            <person name="Rokhsar D."/>
            <person name="Bevan M.W."/>
        </authorList>
    </citation>
    <scope>NUCLEOTIDE SEQUENCE</scope>
    <source>
        <strain evidence="2">Bd21</strain>
    </source>
</reference>
<evidence type="ECO:0000256" key="1">
    <source>
        <dbReference type="SAM" id="Phobius"/>
    </source>
</evidence>
<keyword evidence="4" id="KW-1185">Reference proteome</keyword>
<organism evidence="2">
    <name type="scientific">Brachypodium distachyon</name>
    <name type="common">Purple false brome</name>
    <name type="synonym">Trachynia distachya</name>
    <dbReference type="NCBI Taxonomy" id="15368"/>
    <lineage>
        <taxon>Eukaryota</taxon>
        <taxon>Viridiplantae</taxon>
        <taxon>Streptophyta</taxon>
        <taxon>Embryophyta</taxon>
        <taxon>Tracheophyta</taxon>
        <taxon>Spermatophyta</taxon>
        <taxon>Magnoliopsida</taxon>
        <taxon>Liliopsida</taxon>
        <taxon>Poales</taxon>
        <taxon>Poaceae</taxon>
        <taxon>BOP clade</taxon>
        <taxon>Pooideae</taxon>
        <taxon>Stipodae</taxon>
        <taxon>Brachypodieae</taxon>
        <taxon>Brachypodium</taxon>
    </lineage>
</organism>
<keyword evidence="1" id="KW-0812">Transmembrane</keyword>
<reference evidence="2 3" key="1">
    <citation type="journal article" date="2010" name="Nature">
        <title>Genome sequencing and analysis of the model grass Brachypodium distachyon.</title>
        <authorList>
            <consortium name="International Brachypodium Initiative"/>
        </authorList>
    </citation>
    <scope>NUCLEOTIDE SEQUENCE [LARGE SCALE GENOMIC DNA]</scope>
    <source>
        <strain evidence="2 3">Bd21</strain>
    </source>
</reference>
<gene>
    <name evidence="2" type="ORF">BRADI_3g39255v3</name>
</gene>
<dbReference type="AlphaFoldDB" id="A0A0Q3JKF6"/>
<dbReference type="InParanoid" id="A0A0Q3JKF6"/>
<name>A0A0Q3JKF6_BRADI</name>
<dbReference type="EnsemblPlants" id="KQJ98808">
    <property type="protein sequence ID" value="KQJ98808"/>
    <property type="gene ID" value="BRADI_3g39255v3"/>
</dbReference>
<sequence>MAACCRSRYRHLNLYYVVGALTLYCLMKLVVGHLESKVGCRETPKVLFSGRDGSGSKSEGQLYRTSSSMDLKSATKELSKLLRPL</sequence>
<protein>
    <submittedName>
        <fullName evidence="2 3">Uncharacterized protein</fullName>
    </submittedName>
</protein>
<dbReference type="Gramene" id="KQJ98808">
    <property type="protein sequence ID" value="KQJ98808"/>
    <property type="gene ID" value="BRADI_3g39255v3"/>
</dbReference>
<keyword evidence="1" id="KW-0472">Membrane</keyword>
<accession>A0A0Q3JKF6</accession>
<evidence type="ECO:0000313" key="2">
    <source>
        <dbReference type="EMBL" id="KQJ98808.1"/>
    </source>
</evidence>
<dbReference type="EMBL" id="CM000882">
    <property type="protein sequence ID" value="KQJ98808.1"/>
    <property type="molecule type" value="Genomic_DNA"/>
</dbReference>
<feature type="transmembrane region" description="Helical" evidence="1">
    <location>
        <begin position="12"/>
        <end position="31"/>
    </location>
</feature>
<evidence type="ECO:0000313" key="3">
    <source>
        <dbReference type="EnsemblPlants" id="KQJ98808"/>
    </source>
</evidence>
<keyword evidence="1" id="KW-1133">Transmembrane helix</keyword>